<dbReference type="EMBL" id="RHIB01000002">
    <property type="protein sequence ID" value="RNA67959.1"/>
    <property type="molecule type" value="Genomic_DNA"/>
</dbReference>
<dbReference type="PANTHER" id="PTHR31302:SF0">
    <property type="entry name" value="TRANSMEMBRANE PROTEIN WITH METALLOPHOSPHOESTERASE DOMAIN"/>
    <property type="match status" value="1"/>
</dbReference>
<dbReference type="RefSeq" id="WP_122899886.1">
    <property type="nucleotide sequence ID" value="NZ_RHIB01000002.1"/>
</dbReference>
<evidence type="ECO:0000259" key="2">
    <source>
        <dbReference type="Pfam" id="PF00149"/>
    </source>
</evidence>
<feature type="transmembrane region" description="Helical" evidence="1">
    <location>
        <begin position="7"/>
        <end position="28"/>
    </location>
</feature>
<feature type="transmembrane region" description="Helical" evidence="1">
    <location>
        <begin position="102"/>
        <end position="126"/>
    </location>
</feature>
<keyword evidence="4" id="KW-1185">Reference proteome</keyword>
<dbReference type="Pfam" id="PF00149">
    <property type="entry name" value="Metallophos"/>
    <property type="match status" value="1"/>
</dbReference>
<dbReference type="SUPFAM" id="SSF56300">
    <property type="entry name" value="Metallo-dependent phosphatases"/>
    <property type="match status" value="1"/>
</dbReference>
<accession>A0A3M7TRX3</accession>
<keyword evidence="1" id="KW-0472">Membrane</keyword>
<feature type="transmembrane region" description="Helical" evidence="1">
    <location>
        <begin position="40"/>
        <end position="57"/>
    </location>
</feature>
<dbReference type="Gene3D" id="3.60.21.10">
    <property type="match status" value="1"/>
</dbReference>
<dbReference type="PANTHER" id="PTHR31302">
    <property type="entry name" value="TRANSMEMBRANE PROTEIN WITH METALLOPHOSPHOESTERASE DOMAIN-RELATED"/>
    <property type="match status" value="1"/>
</dbReference>
<name>A0A3M7TRX3_9BACI</name>
<keyword evidence="1" id="KW-0812">Transmembrane</keyword>
<dbReference type="GO" id="GO:0016787">
    <property type="term" value="F:hydrolase activity"/>
    <property type="evidence" value="ECO:0007669"/>
    <property type="project" value="InterPro"/>
</dbReference>
<dbReference type="AlphaFoldDB" id="A0A3M7TRX3"/>
<organism evidence="3 4">
    <name type="scientific">Alteribacter keqinensis</name>
    <dbReference type="NCBI Taxonomy" id="2483800"/>
    <lineage>
        <taxon>Bacteria</taxon>
        <taxon>Bacillati</taxon>
        <taxon>Bacillota</taxon>
        <taxon>Bacilli</taxon>
        <taxon>Bacillales</taxon>
        <taxon>Bacillaceae</taxon>
        <taxon>Alteribacter</taxon>
    </lineage>
</organism>
<dbReference type="Proteomes" id="UP000278746">
    <property type="component" value="Unassembled WGS sequence"/>
</dbReference>
<sequence length="368" mass="41173">MNGKAILNFGIFLLIYNVLTFYIGWNGWIWLNTAFGFEHVWLYTAATALLAYAYLIGRVNLTFFKVVGAYWVGLFQYGLLLFPFANLVVIALLIGGVDEDAAVLYTGLVTLTALAGIFLTGTFNAYSPVKQTYSVSLPKRTGSLTSLKVGMASDMHFGTLSGKTHLRRLINELNKMEADVIVLPGDIIDDSPDVFQKKNMGPLMKELKATYGVYGILGNHEYYGRKVNEILNELGRSGVTMLTDEVTEVAGSFYLIGRRDRTEKNRKPVEELIGGLDLSKPVILLDHQPFELERAEKAGADLMLSGHTHRGQMYPNNWITRRMYEVDWGYLKKDTLHTIVSSGFGFWGPPLRLGSRSEVVEIVVTFKD</sequence>
<dbReference type="CDD" id="cd07385">
    <property type="entry name" value="MPP_YkuE_C"/>
    <property type="match status" value="1"/>
</dbReference>
<evidence type="ECO:0000256" key="1">
    <source>
        <dbReference type="SAM" id="Phobius"/>
    </source>
</evidence>
<proteinExistence type="predicted"/>
<dbReference type="InterPro" id="IPR004843">
    <property type="entry name" value="Calcineurin-like_PHP"/>
</dbReference>
<evidence type="ECO:0000313" key="3">
    <source>
        <dbReference type="EMBL" id="RNA67959.1"/>
    </source>
</evidence>
<keyword evidence="1" id="KW-1133">Transmembrane helix</keyword>
<protein>
    <submittedName>
        <fullName evidence="3">Metallophosphoesterase</fullName>
    </submittedName>
</protein>
<dbReference type="InterPro" id="IPR029052">
    <property type="entry name" value="Metallo-depent_PP-like"/>
</dbReference>
<dbReference type="InterPro" id="IPR051158">
    <property type="entry name" value="Metallophosphoesterase_sf"/>
</dbReference>
<reference evidence="3 4" key="1">
    <citation type="submission" date="2018-10" db="EMBL/GenBank/DDBJ databases">
        <title>Bacillus Keqinensis sp. nov., a moderately halophilic bacterium isolated from a saline-alkaline lake.</title>
        <authorList>
            <person name="Wang H."/>
        </authorList>
    </citation>
    <scope>NUCLEOTIDE SEQUENCE [LARGE SCALE GENOMIC DNA]</scope>
    <source>
        <strain evidence="3 4">KQ-3</strain>
    </source>
</reference>
<feature type="transmembrane region" description="Helical" evidence="1">
    <location>
        <begin position="69"/>
        <end position="96"/>
    </location>
</feature>
<dbReference type="OrthoDB" id="9780884at2"/>
<comment type="caution">
    <text evidence="3">The sequence shown here is derived from an EMBL/GenBank/DDBJ whole genome shotgun (WGS) entry which is preliminary data.</text>
</comment>
<feature type="domain" description="Calcineurin-like phosphoesterase" evidence="2">
    <location>
        <begin position="148"/>
        <end position="310"/>
    </location>
</feature>
<gene>
    <name evidence="3" type="ORF">EBO34_14800</name>
</gene>
<evidence type="ECO:0000313" key="4">
    <source>
        <dbReference type="Proteomes" id="UP000278746"/>
    </source>
</evidence>